<dbReference type="Proteomes" id="UP000271974">
    <property type="component" value="Unassembled WGS sequence"/>
</dbReference>
<keyword evidence="2" id="KW-0067">ATP-binding</keyword>
<evidence type="ECO:0000313" key="3">
    <source>
        <dbReference type="EMBL" id="RUS72152.1"/>
    </source>
</evidence>
<keyword evidence="4" id="KW-1185">Reference proteome</keyword>
<dbReference type="AlphaFoldDB" id="A0A433SSC5"/>
<reference evidence="3 4" key="1">
    <citation type="submission" date="2019-01" db="EMBL/GenBank/DDBJ databases">
        <title>A draft genome assembly of the solar-powered sea slug Elysia chlorotica.</title>
        <authorList>
            <person name="Cai H."/>
            <person name="Li Q."/>
            <person name="Fang X."/>
            <person name="Li J."/>
            <person name="Curtis N.E."/>
            <person name="Altenburger A."/>
            <person name="Shibata T."/>
            <person name="Feng M."/>
            <person name="Maeda T."/>
            <person name="Schwartz J.A."/>
            <person name="Shigenobu S."/>
            <person name="Lundholm N."/>
            <person name="Nishiyama T."/>
            <person name="Yang H."/>
            <person name="Hasebe M."/>
            <person name="Li S."/>
            <person name="Pierce S.K."/>
            <person name="Wang J."/>
        </authorList>
    </citation>
    <scope>NUCLEOTIDE SEQUENCE [LARGE SCALE GENOMIC DNA]</scope>
    <source>
        <strain evidence="3">EC2010</strain>
        <tissue evidence="3">Whole organism of an adult</tissue>
    </source>
</reference>
<gene>
    <name evidence="3" type="ORF">EGW08_020094</name>
</gene>
<dbReference type="PANTHER" id="PTHR20873">
    <property type="entry name" value="L-SERYL-TRNA(SEC) KINASE"/>
    <property type="match status" value="1"/>
</dbReference>
<dbReference type="STRING" id="188477.A0A433SSC5"/>
<accession>A0A433SSC5</accession>
<dbReference type="GO" id="GO:0005524">
    <property type="term" value="F:ATP binding"/>
    <property type="evidence" value="ECO:0007669"/>
    <property type="project" value="UniProtKB-KW"/>
</dbReference>
<organism evidence="3 4">
    <name type="scientific">Elysia chlorotica</name>
    <name type="common">Eastern emerald elysia</name>
    <name type="synonym">Sea slug</name>
    <dbReference type="NCBI Taxonomy" id="188477"/>
    <lineage>
        <taxon>Eukaryota</taxon>
        <taxon>Metazoa</taxon>
        <taxon>Spiralia</taxon>
        <taxon>Lophotrochozoa</taxon>
        <taxon>Mollusca</taxon>
        <taxon>Gastropoda</taxon>
        <taxon>Heterobranchia</taxon>
        <taxon>Euthyneura</taxon>
        <taxon>Panpulmonata</taxon>
        <taxon>Sacoglossa</taxon>
        <taxon>Placobranchoidea</taxon>
        <taxon>Plakobranchidae</taxon>
        <taxon>Elysia</taxon>
    </lineage>
</organism>
<dbReference type="EMBL" id="RQTK01001105">
    <property type="protein sequence ID" value="RUS72152.1"/>
    <property type="molecule type" value="Genomic_DNA"/>
</dbReference>
<proteinExistence type="predicted"/>
<evidence type="ECO:0008006" key="5">
    <source>
        <dbReference type="Google" id="ProtNLM"/>
    </source>
</evidence>
<sequence length="349" mass="40110">MSVKSITLCVSCGLPGSGKTTYWRKFYEVLDLETALLIIEYDKIIPQNWLLDQNMEFAENAEQSEEKKSWKSLRCQVLLVVQSLIQSLQISGKEGLKELSKPDNVRPDIWENILSCIHSLNSRWLDRQSQLAIIIDDNMYFRSMRYDYFKLARKYGTGFCQVYFNSSLSEVISRNMERGEEHRVPEVVIVKMSEKLEPPNSANHAWERLSIVVNMETRSDINHQSTIQLLKSSLSNPVQAQSYPDEEEVNKNRVQNSANLLHQGDLILRKCVAAWVSKNKKCGSARDTQAQAKDGLRAKDLILKRLREDPLSFGVCEEWPIDLSSSDPSSDFYRFISKAFLHEVCHPPT</sequence>
<dbReference type="InterPro" id="IPR027417">
    <property type="entry name" value="P-loop_NTPase"/>
</dbReference>
<protein>
    <recommendedName>
        <fullName evidence="5">L-seryl-tRNA(Sec) kinase</fullName>
    </recommendedName>
</protein>
<evidence type="ECO:0000256" key="2">
    <source>
        <dbReference type="ARBA" id="ARBA00022840"/>
    </source>
</evidence>
<dbReference type="InterPro" id="IPR052648">
    <property type="entry name" value="Ser-tRNA(Sec)_kinase"/>
</dbReference>
<dbReference type="Pfam" id="PF08433">
    <property type="entry name" value="KTI12"/>
    <property type="match status" value="1"/>
</dbReference>
<evidence type="ECO:0000256" key="1">
    <source>
        <dbReference type="ARBA" id="ARBA00022741"/>
    </source>
</evidence>
<dbReference type="InterPro" id="IPR013641">
    <property type="entry name" value="KTI12/PSTK"/>
</dbReference>
<dbReference type="GO" id="GO:0016301">
    <property type="term" value="F:kinase activity"/>
    <property type="evidence" value="ECO:0007669"/>
    <property type="project" value="TreeGrafter"/>
</dbReference>
<dbReference type="OrthoDB" id="9972657at2759"/>
<dbReference type="GO" id="GO:0000049">
    <property type="term" value="F:tRNA binding"/>
    <property type="evidence" value="ECO:0007669"/>
    <property type="project" value="TreeGrafter"/>
</dbReference>
<keyword evidence="1" id="KW-0547">Nucleotide-binding</keyword>
<comment type="caution">
    <text evidence="3">The sequence shown here is derived from an EMBL/GenBank/DDBJ whole genome shotgun (WGS) entry which is preliminary data.</text>
</comment>
<evidence type="ECO:0000313" key="4">
    <source>
        <dbReference type="Proteomes" id="UP000271974"/>
    </source>
</evidence>
<name>A0A433SSC5_ELYCH</name>
<dbReference type="Gene3D" id="3.40.50.300">
    <property type="entry name" value="P-loop containing nucleotide triphosphate hydrolases"/>
    <property type="match status" value="1"/>
</dbReference>
<dbReference type="SUPFAM" id="SSF52540">
    <property type="entry name" value="P-loop containing nucleoside triphosphate hydrolases"/>
    <property type="match status" value="1"/>
</dbReference>
<dbReference type="PANTHER" id="PTHR20873:SF0">
    <property type="entry name" value="L-SERYL-TRNA(SEC) KINASE"/>
    <property type="match status" value="1"/>
</dbReference>